<proteinExistence type="predicted"/>
<sequence>MARTRVHNLFVSLDGYAAGDHVTFDEPIGGARALFSYFDGRVISGVHGAPADPVTVDRALFAMWGQGIGAEIMGRKKFGPQTGPWPEDGWRGWWGEEPPFATPCFILTHHPRPPMEFPNGTVFHFIDADPLEALTQAKAAADGLDVRLGGGPTSVKEFLAAGLVDFMHTVTVPIVLGTGVRLWENPETLTDRFSLETVGTASGLTHHLWNRLD</sequence>
<evidence type="ECO:0000313" key="2">
    <source>
        <dbReference type="EMBL" id="GAA0037038.1"/>
    </source>
</evidence>
<keyword evidence="3" id="KW-1185">Reference proteome</keyword>
<dbReference type="InterPro" id="IPR024072">
    <property type="entry name" value="DHFR-like_dom_sf"/>
</dbReference>
<dbReference type="RefSeq" id="WP_339393695.1">
    <property type="nucleotide sequence ID" value="NZ_BAAAAF010000015.1"/>
</dbReference>
<dbReference type="Gene3D" id="3.40.430.10">
    <property type="entry name" value="Dihydrofolate Reductase, subunit A"/>
    <property type="match status" value="1"/>
</dbReference>
<dbReference type="InterPro" id="IPR002734">
    <property type="entry name" value="RibDG_C"/>
</dbReference>
<feature type="domain" description="Bacterial bifunctional deaminase-reductase C-terminal" evidence="1">
    <location>
        <begin position="8"/>
        <end position="190"/>
    </location>
</feature>
<evidence type="ECO:0000313" key="3">
    <source>
        <dbReference type="Proteomes" id="UP001498238"/>
    </source>
</evidence>
<gene>
    <name evidence="2" type="ORF">NCCP602_29990</name>
</gene>
<organism evidence="2 3">
    <name type="scientific">Brevibacterium metallidurans</name>
    <dbReference type="NCBI Taxonomy" id="1482676"/>
    <lineage>
        <taxon>Bacteria</taxon>
        <taxon>Bacillati</taxon>
        <taxon>Actinomycetota</taxon>
        <taxon>Actinomycetes</taxon>
        <taxon>Micrococcales</taxon>
        <taxon>Brevibacteriaceae</taxon>
        <taxon>Brevibacterium</taxon>
    </lineage>
</organism>
<accession>A0ABP3CAU0</accession>
<reference evidence="2 3" key="1">
    <citation type="submission" date="2024-01" db="EMBL/GenBank/DDBJ databases">
        <title>Characterization of antibiotic resistant novel bacterial strains and their environmental applications.</title>
        <authorList>
            <person name="Manzoor S."/>
            <person name="Abbas S."/>
            <person name="Arshad M."/>
            <person name="Ahmed I."/>
        </authorList>
    </citation>
    <scope>NUCLEOTIDE SEQUENCE [LARGE SCALE GENOMIC DNA]</scope>
    <source>
        <strain evidence="2 3">NCCP-602</strain>
    </source>
</reference>
<comment type="caution">
    <text evidence="2">The sequence shown here is derived from an EMBL/GenBank/DDBJ whole genome shotgun (WGS) entry which is preliminary data.</text>
</comment>
<dbReference type="Pfam" id="PF01872">
    <property type="entry name" value="RibD_C"/>
    <property type="match status" value="1"/>
</dbReference>
<dbReference type="EMBL" id="BAAAAF010000015">
    <property type="protein sequence ID" value="GAA0037038.1"/>
    <property type="molecule type" value="Genomic_DNA"/>
</dbReference>
<name>A0ABP3CAU0_9MICO</name>
<protein>
    <submittedName>
        <fullName evidence="2">Dihydrofolate reductase family protein</fullName>
    </submittedName>
</protein>
<dbReference type="Proteomes" id="UP001498238">
    <property type="component" value="Unassembled WGS sequence"/>
</dbReference>
<dbReference type="SUPFAM" id="SSF53597">
    <property type="entry name" value="Dihydrofolate reductase-like"/>
    <property type="match status" value="1"/>
</dbReference>
<evidence type="ECO:0000259" key="1">
    <source>
        <dbReference type="Pfam" id="PF01872"/>
    </source>
</evidence>